<name>A0A5Q2FB26_9ACTN</name>
<evidence type="ECO:0000313" key="2">
    <source>
        <dbReference type="Proteomes" id="UP000386847"/>
    </source>
</evidence>
<accession>A0A5Q2FB26</accession>
<dbReference type="Gene3D" id="2.180.10.10">
    <property type="entry name" value="RHS repeat-associated core"/>
    <property type="match status" value="1"/>
</dbReference>
<reference evidence="1 2" key="1">
    <citation type="submission" date="2019-10" db="EMBL/GenBank/DDBJ databases">
        <title>Genomic analysis of Raineyella sp. CBA3103.</title>
        <authorList>
            <person name="Roh S.W."/>
        </authorList>
    </citation>
    <scope>NUCLEOTIDE SEQUENCE [LARGE SCALE GENOMIC DNA]</scope>
    <source>
        <strain evidence="1 2">CBA3103</strain>
    </source>
</reference>
<dbReference type="AlphaFoldDB" id="A0A5Q2FB26"/>
<sequence>MTDTDTSPIAGGMPRMGGRLYIATLGRFLSIDPKEGGTDNNYAYANDPVNEFDLEGTGILNWLVKNQGWVTPALGVAQTVGCIVGGLITCAAVTAVAWGVRTVTTVAAAHQQGGTWGQAIRRSGRAMAADTIWTAASFGLGAVARSGQFRSNAWRGMGNRGLGTDAWKSFAKVRARKLNPRTTVRYLRHHPAYFLNRLFTKESGVGV</sequence>
<dbReference type="InterPro" id="IPR022385">
    <property type="entry name" value="Rhs_assc_core"/>
</dbReference>
<dbReference type="NCBIfam" id="TIGR03696">
    <property type="entry name" value="Rhs_assc_core"/>
    <property type="match status" value="1"/>
</dbReference>
<organism evidence="1 2">
    <name type="scientific">Raineyella fluvialis</name>
    <dbReference type="NCBI Taxonomy" id="2662261"/>
    <lineage>
        <taxon>Bacteria</taxon>
        <taxon>Bacillati</taxon>
        <taxon>Actinomycetota</taxon>
        <taxon>Actinomycetes</taxon>
        <taxon>Propionibacteriales</taxon>
        <taxon>Propionibacteriaceae</taxon>
        <taxon>Raineyella</taxon>
    </lineage>
</organism>
<dbReference type="KEGG" id="rain:Rai3103_07900"/>
<dbReference type="Proteomes" id="UP000386847">
    <property type="component" value="Chromosome"/>
</dbReference>
<protein>
    <recommendedName>
        <fullName evidence="3">RHS repeat-associated core domain-containing protein</fullName>
    </recommendedName>
</protein>
<gene>
    <name evidence="1" type="ORF">Rai3103_07900</name>
</gene>
<evidence type="ECO:0008006" key="3">
    <source>
        <dbReference type="Google" id="ProtNLM"/>
    </source>
</evidence>
<proteinExistence type="predicted"/>
<dbReference type="EMBL" id="CP045725">
    <property type="protein sequence ID" value="QGF23601.1"/>
    <property type="molecule type" value="Genomic_DNA"/>
</dbReference>
<evidence type="ECO:0000313" key="1">
    <source>
        <dbReference type="EMBL" id="QGF23601.1"/>
    </source>
</evidence>
<keyword evidence="2" id="KW-1185">Reference proteome</keyword>